<comment type="cofactor">
    <cofactor evidence="1">
        <name>Fe(2+)</name>
        <dbReference type="ChEBI" id="CHEBI:29033"/>
    </cofactor>
</comment>
<dbReference type="InterPro" id="IPR008775">
    <property type="entry name" value="Phytyl_CoA_dOase-like"/>
</dbReference>
<comment type="caution">
    <text evidence="2">The sequence shown here is derived from an EMBL/GenBank/DDBJ whole genome shotgun (WGS) entry which is preliminary data.</text>
</comment>
<dbReference type="Pfam" id="PF05721">
    <property type="entry name" value="PhyH"/>
    <property type="match status" value="1"/>
</dbReference>
<dbReference type="SUPFAM" id="SSF51197">
    <property type="entry name" value="Clavaminate synthase-like"/>
    <property type="match status" value="1"/>
</dbReference>
<reference evidence="3" key="1">
    <citation type="journal article" date="2019" name="Int. J. Syst. Evol. Microbiol.">
        <title>The Global Catalogue of Microorganisms (GCM) 10K type strain sequencing project: providing services to taxonomists for standard genome sequencing and annotation.</title>
        <authorList>
            <consortium name="The Broad Institute Genomics Platform"/>
            <consortium name="The Broad Institute Genome Sequencing Center for Infectious Disease"/>
            <person name="Wu L."/>
            <person name="Ma J."/>
        </authorList>
    </citation>
    <scope>NUCLEOTIDE SEQUENCE [LARGE SCALE GENOMIC DNA]</scope>
    <source>
        <strain evidence="3">JCM 17919</strain>
    </source>
</reference>
<name>A0ABP8GNY3_9BACT</name>
<accession>A0ABP8GNY3</accession>
<evidence type="ECO:0000313" key="2">
    <source>
        <dbReference type="EMBL" id="GAA4327710.1"/>
    </source>
</evidence>
<keyword evidence="3" id="KW-1185">Reference proteome</keyword>
<evidence type="ECO:0008006" key="4">
    <source>
        <dbReference type="Google" id="ProtNLM"/>
    </source>
</evidence>
<dbReference type="Gene3D" id="2.60.120.620">
    <property type="entry name" value="q2cbj1_9rhob like domain"/>
    <property type="match status" value="1"/>
</dbReference>
<dbReference type="PANTHER" id="PTHR20883:SF48">
    <property type="entry name" value="ECTOINE DIOXYGENASE"/>
    <property type="match status" value="1"/>
</dbReference>
<dbReference type="EMBL" id="BAABGY010000007">
    <property type="protein sequence ID" value="GAA4327710.1"/>
    <property type="molecule type" value="Genomic_DNA"/>
</dbReference>
<evidence type="ECO:0000313" key="3">
    <source>
        <dbReference type="Proteomes" id="UP001501725"/>
    </source>
</evidence>
<organism evidence="2 3">
    <name type="scientific">Flaviaesturariibacter amylovorans</name>
    <dbReference type="NCBI Taxonomy" id="1084520"/>
    <lineage>
        <taxon>Bacteria</taxon>
        <taxon>Pseudomonadati</taxon>
        <taxon>Bacteroidota</taxon>
        <taxon>Chitinophagia</taxon>
        <taxon>Chitinophagales</taxon>
        <taxon>Chitinophagaceae</taxon>
        <taxon>Flaviaestuariibacter</taxon>
    </lineage>
</organism>
<dbReference type="RefSeq" id="WP_345255093.1">
    <property type="nucleotide sequence ID" value="NZ_BAABGY010000007.1"/>
</dbReference>
<sequence length="271" mass="31426">MRKFHIPDFVLGQKITEEQLSFFQKHGVLMFRNFIPVETVETIKNEISRIERHLLDEGVEKINGIPLKFGKDEHGNATIQRMCFTSNYSIILQELLRDPRLQALTELVKPFEGRIGEDEKDGLVVNNYIRTPNSAFSQMGWHTDSPRDLFMGQRIMPMLNVGIHLDTCPFENGGLRILPGTHTQGILRLLFGKKYFIDHRPDKREVGFDINAGDLTVHDGRLWHRVQQSPHYGEASRRRVMYVPVVTGKYMPKDQNSKTPFYHRLARTVQN</sequence>
<proteinExistence type="predicted"/>
<evidence type="ECO:0000256" key="1">
    <source>
        <dbReference type="ARBA" id="ARBA00001954"/>
    </source>
</evidence>
<protein>
    <recommendedName>
        <fullName evidence="4">Phytanoyl-CoA dioxygenase</fullName>
    </recommendedName>
</protein>
<dbReference type="PANTHER" id="PTHR20883">
    <property type="entry name" value="PHYTANOYL-COA DIOXYGENASE DOMAIN CONTAINING 1"/>
    <property type="match status" value="1"/>
</dbReference>
<dbReference type="Proteomes" id="UP001501725">
    <property type="component" value="Unassembled WGS sequence"/>
</dbReference>
<gene>
    <name evidence="2" type="ORF">GCM10023184_17070</name>
</gene>